<evidence type="ECO:0000313" key="1">
    <source>
        <dbReference type="EMBL" id="RGR46963.1"/>
    </source>
</evidence>
<dbReference type="EMBL" id="QRUH01000012">
    <property type="protein sequence ID" value="RGR46963.1"/>
    <property type="molecule type" value="Genomic_DNA"/>
</dbReference>
<dbReference type="Proteomes" id="UP000284644">
    <property type="component" value="Unassembled WGS sequence"/>
</dbReference>
<evidence type="ECO:0000313" key="3">
    <source>
        <dbReference type="Proteomes" id="UP000284644"/>
    </source>
</evidence>
<dbReference type="AlphaFoldDB" id="A0A412ENP1"/>
<accession>A0A412ENP1</accession>
<proteinExistence type="predicted"/>
<dbReference type="EMBL" id="QSJW01000004">
    <property type="protein sequence ID" value="RHE13316.1"/>
    <property type="molecule type" value="Genomic_DNA"/>
</dbReference>
<comment type="caution">
    <text evidence="1">The sequence shown here is derived from an EMBL/GenBank/DDBJ whole genome shotgun (WGS) entry which is preliminary data.</text>
</comment>
<sequence length="80" mass="9013">MAGYCPRSRYLANGKKSEGELAHSCEGRCSPSDSPLSATLKNKKAEFAGEEMDNRDIIWWILFRNGCDVVERQFISRVGE</sequence>
<gene>
    <name evidence="2" type="ORF">DW767_08190</name>
    <name evidence="1" type="ORF">DWY46_13835</name>
</gene>
<evidence type="ECO:0000313" key="4">
    <source>
        <dbReference type="Proteomes" id="UP000285839"/>
    </source>
</evidence>
<protein>
    <submittedName>
        <fullName evidence="1">Uncharacterized protein</fullName>
    </submittedName>
</protein>
<organism evidence="1 4">
    <name type="scientific">Blautia obeum</name>
    <dbReference type="NCBI Taxonomy" id="40520"/>
    <lineage>
        <taxon>Bacteria</taxon>
        <taxon>Bacillati</taxon>
        <taxon>Bacillota</taxon>
        <taxon>Clostridia</taxon>
        <taxon>Lachnospirales</taxon>
        <taxon>Lachnospiraceae</taxon>
        <taxon>Blautia</taxon>
    </lineage>
</organism>
<reference evidence="3 4" key="1">
    <citation type="submission" date="2018-08" db="EMBL/GenBank/DDBJ databases">
        <title>A genome reference for cultivated species of the human gut microbiota.</title>
        <authorList>
            <person name="Zou Y."/>
            <person name="Xue W."/>
            <person name="Luo G."/>
        </authorList>
    </citation>
    <scope>NUCLEOTIDE SEQUENCE [LARGE SCALE GENOMIC DNA]</scope>
    <source>
        <strain evidence="1 4">AF25-21</strain>
        <strain evidence="2 3">AM29-25AC</strain>
    </source>
</reference>
<evidence type="ECO:0000313" key="2">
    <source>
        <dbReference type="EMBL" id="RHE13316.1"/>
    </source>
</evidence>
<name>A0A412ENP1_9FIRM</name>
<dbReference type="Proteomes" id="UP000285839">
    <property type="component" value="Unassembled WGS sequence"/>
</dbReference>